<comment type="caution">
    <text evidence="3">The sequence shown here is derived from an EMBL/GenBank/DDBJ whole genome shotgun (WGS) entry which is preliminary data.</text>
</comment>
<dbReference type="GO" id="GO:0004674">
    <property type="term" value="F:protein serine/threonine kinase activity"/>
    <property type="evidence" value="ECO:0007669"/>
    <property type="project" value="UniProtKB-KW"/>
</dbReference>
<keyword evidence="4" id="KW-1185">Reference proteome</keyword>
<keyword evidence="1" id="KW-0418">Kinase</keyword>
<dbReference type="InterPro" id="IPR050267">
    <property type="entry name" value="Anti-sigma-factor_SerPK"/>
</dbReference>
<dbReference type="Pfam" id="PF13581">
    <property type="entry name" value="HATPase_c_2"/>
    <property type="match status" value="1"/>
</dbReference>
<dbReference type="Proteomes" id="UP000654947">
    <property type="component" value="Unassembled WGS sequence"/>
</dbReference>
<sequence>MPVTAAAPLADLPEVTVPLGELVPPRCRHYFTGRSDRAHFRVRRYDFGGSTRYMPLVRAFLNTCAAERDEDFRYLFTLLGSELANNALEHSRSGRPFGVYSLTCERARDGLRLTCRDQGSRDGATAPFGKRAHLKAAPNALDLSAESGRGLALIDALATTWGDNGIPDRRQVWFFLAHDLTGSLWNTDHEPAHGSDL</sequence>
<evidence type="ECO:0000256" key="1">
    <source>
        <dbReference type="ARBA" id="ARBA00022527"/>
    </source>
</evidence>
<dbReference type="EMBL" id="BMXL01000031">
    <property type="protein sequence ID" value="GHD34825.1"/>
    <property type="molecule type" value="Genomic_DNA"/>
</dbReference>
<dbReference type="RefSeq" id="WP_017577735.1">
    <property type="nucleotide sequence ID" value="NZ_BMXL01000031.1"/>
</dbReference>
<keyword evidence="1" id="KW-0723">Serine/threonine-protein kinase</keyword>
<dbReference type="PANTHER" id="PTHR35526:SF3">
    <property type="entry name" value="ANTI-SIGMA-F FACTOR RSBW"/>
    <property type="match status" value="1"/>
</dbReference>
<name>A0A919CL13_9ACTN</name>
<evidence type="ECO:0000313" key="4">
    <source>
        <dbReference type="Proteomes" id="UP000654947"/>
    </source>
</evidence>
<dbReference type="SUPFAM" id="SSF55874">
    <property type="entry name" value="ATPase domain of HSP90 chaperone/DNA topoisomerase II/histidine kinase"/>
    <property type="match status" value="1"/>
</dbReference>
<proteinExistence type="predicted"/>
<reference evidence="3 4" key="1">
    <citation type="journal article" date="2014" name="Int. J. Syst. Evol. Microbiol.">
        <title>Complete genome sequence of Corynebacterium casei LMG S-19264T (=DSM 44701T), isolated from a smear-ripened cheese.</title>
        <authorList>
            <consortium name="US DOE Joint Genome Institute (JGI-PGF)"/>
            <person name="Walter F."/>
            <person name="Albersmeier A."/>
            <person name="Kalinowski J."/>
            <person name="Ruckert C."/>
        </authorList>
    </citation>
    <scope>NUCLEOTIDE SEQUENCE [LARGE SCALE GENOMIC DNA]</scope>
    <source>
        <strain evidence="3 4">KCTC 19473</strain>
    </source>
</reference>
<protein>
    <recommendedName>
        <fullName evidence="2">Histidine kinase/HSP90-like ATPase domain-containing protein</fullName>
    </recommendedName>
</protein>
<evidence type="ECO:0000259" key="2">
    <source>
        <dbReference type="Pfam" id="PF13581"/>
    </source>
</evidence>
<dbReference type="InterPro" id="IPR003594">
    <property type="entry name" value="HATPase_dom"/>
</dbReference>
<dbReference type="PANTHER" id="PTHR35526">
    <property type="entry name" value="ANTI-SIGMA-F FACTOR RSBW-RELATED"/>
    <property type="match status" value="1"/>
</dbReference>
<evidence type="ECO:0000313" key="3">
    <source>
        <dbReference type="EMBL" id="GHD34825.1"/>
    </source>
</evidence>
<dbReference type="CDD" id="cd16936">
    <property type="entry name" value="HATPase_RsbW-like"/>
    <property type="match status" value="1"/>
</dbReference>
<dbReference type="AlphaFoldDB" id="A0A919CL13"/>
<dbReference type="Gene3D" id="3.30.565.10">
    <property type="entry name" value="Histidine kinase-like ATPase, C-terminal domain"/>
    <property type="match status" value="1"/>
</dbReference>
<gene>
    <name evidence="3" type="ORF">GCM10007147_40770</name>
</gene>
<keyword evidence="1" id="KW-0808">Transferase</keyword>
<feature type="domain" description="Histidine kinase/HSP90-like ATPase" evidence="2">
    <location>
        <begin position="52"/>
        <end position="159"/>
    </location>
</feature>
<accession>A0A919CL13</accession>
<organism evidence="3 4">
    <name type="scientific">Nocardiopsis kunsanensis</name>
    <dbReference type="NCBI Taxonomy" id="141693"/>
    <lineage>
        <taxon>Bacteria</taxon>
        <taxon>Bacillati</taxon>
        <taxon>Actinomycetota</taxon>
        <taxon>Actinomycetes</taxon>
        <taxon>Streptosporangiales</taxon>
        <taxon>Nocardiopsidaceae</taxon>
        <taxon>Nocardiopsis</taxon>
    </lineage>
</organism>
<dbReference type="InterPro" id="IPR036890">
    <property type="entry name" value="HATPase_C_sf"/>
</dbReference>